<accession>A0A4Z2JGD9</accession>
<name>A0A4Z2JGD9_9TELE</name>
<gene>
    <name evidence="1" type="ORF">EYF80_000910</name>
</gene>
<dbReference type="AlphaFoldDB" id="A0A4Z2JGD9"/>
<dbReference type="Proteomes" id="UP000314294">
    <property type="component" value="Unassembled WGS sequence"/>
</dbReference>
<organism evidence="1 2">
    <name type="scientific">Liparis tanakae</name>
    <name type="common">Tanaka's snailfish</name>
    <dbReference type="NCBI Taxonomy" id="230148"/>
    <lineage>
        <taxon>Eukaryota</taxon>
        <taxon>Metazoa</taxon>
        <taxon>Chordata</taxon>
        <taxon>Craniata</taxon>
        <taxon>Vertebrata</taxon>
        <taxon>Euteleostomi</taxon>
        <taxon>Actinopterygii</taxon>
        <taxon>Neopterygii</taxon>
        <taxon>Teleostei</taxon>
        <taxon>Neoteleostei</taxon>
        <taxon>Acanthomorphata</taxon>
        <taxon>Eupercaria</taxon>
        <taxon>Perciformes</taxon>
        <taxon>Cottioidei</taxon>
        <taxon>Cottales</taxon>
        <taxon>Liparidae</taxon>
        <taxon>Liparis</taxon>
    </lineage>
</organism>
<protein>
    <submittedName>
        <fullName evidence="1">Uncharacterized protein</fullName>
    </submittedName>
</protein>
<reference evidence="1 2" key="1">
    <citation type="submission" date="2019-03" db="EMBL/GenBank/DDBJ databases">
        <title>First draft genome of Liparis tanakae, snailfish: a comprehensive survey of snailfish specific genes.</title>
        <authorList>
            <person name="Kim W."/>
            <person name="Song I."/>
            <person name="Jeong J.-H."/>
            <person name="Kim D."/>
            <person name="Kim S."/>
            <person name="Ryu S."/>
            <person name="Song J.Y."/>
            <person name="Lee S.K."/>
        </authorList>
    </citation>
    <scope>NUCLEOTIDE SEQUENCE [LARGE SCALE GENOMIC DNA]</scope>
    <source>
        <tissue evidence="1">Muscle</tissue>
    </source>
</reference>
<comment type="caution">
    <text evidence="1">The sequence shown here is derived from an EMBL/GenBank/DDBJ whole genome shotgun (WGS) entry which is preliminary data.</text>
</comment>
<proteinExistence type="predicted"/>
<dbReference type="EMBL" id="SRLO01000003">
    <property type="protein sequence ID" value="TNN89031.1"/>
    <property type="molecule type" value="Genomic_DNA"/>
</dbReference>
<keyword evidence="2" id="KW-1185">Reference proteome</keyword>
<sequence>MDPEKLLASRLTNRCITAGTLTYEEAERRRAGWEGCEKLRDAEAGVSHVQVVVCAALSAAELLQSPLLHAVRRMLHQRSHKRLAETGKRNVYLMVPLVLKAQSVEHVLHLSGFVWAEHIKRIPWMIGHRRLNCPGYGSHVELFVQQANNLKENVFKTKAEIADVETLAVPQDCDANKELTAGKAGLRSETAVCVAEDEDGAAVAHLETVSGDVLIDSQFWGIASYLNTAHFDRYQDSLP</sequence>
<evidence type="ECO:0000313" key="1">
    <source>
        <dbReference type="EMBL" id="TNN89031.1"/>
    </source>
</evidence>
<evidence type="ECO:0000313" key="2">
    <source>
        <dbReference type="Proteomes" id="UP000314294"/>
    </source>
</evidence>